<dbReference type="Proteomes" id="UP000492821">
    <property type="component" value="Unassembled WGS sequence"/>
</dbReference>
<dbReference type="PANTHER" id="PTHR13563:SF13">
    <property type="entry name" value="TRNA METHYLTRANSFERASE 10 HOMOLOG A"/>
    <property type="match status" value="1"/>
</dbReference>
<feature type="region of interest" description="Disordered" evidence="6">
    <location>
        <begin position="281"/>
        <end position="313"/>
    </location>
</feature>
<keyword evidence="3" id="KW-0808">Transferase</keyword>
<evidence type="ECO:0000256" key="2">
    <source>
        <dbReference type="ARBA" id="ARBA00022603"/>
    </source>
</evidence>
<evidence type="ECO:0000259" key="7">
    <source>
        <dbReference type="PROSITE" id="PS51675"/>
    </source>
</evidence>
<evidence type="ECO:0000256" key="6">
    <source>
        <dbReference type="SAM" id="MobiDB-lite"/>
    </source>
</evidence>
<reference evidence="8" key="1">
    <citation type="journal article" date="2013" name="Genetics">
        <title>The draft genome and transcriptome of Panagrellus redivivus are shaped by the harsh demands of a free-living lifestyle.</title>
        <authorList>
            <person name="Srinivasan J."/>
            <person name="Dillman A.R."/>
            <person name="Macchietto M.G."/>
            <person name="Heikkinen L."/>
            <person name="Lakso M."/>
            <person name="Fracchia K.M."/>
            <person name="Antoshechkin I."/>
            <person name="Mortazavi A."/>
            <person name="Wong G."/>
            <person name="Sternberg P.W."/>
        </authorList>
    </citation>
    <scope>NUCLEOTIDE SEQUENCE [LARGE SCALE GENOMIC DNA]</scope>
    <source>
        <strain evidence="8">MT8872</strain>
    </source>
</reference>
<evidence type="ECO:0000256" key="3">
    <source>
        <dbReference type="ARBA" id="ARBA00022679"/>
    </source>
</evidence>
<keyword evidence="4" id="KW-0949">S-adenosyl-L-methionine</keyword>
<dbReference type="GO" id="GO:0002939">
    <property type="term" value="P:tRNA N1-guanine methylation"/>
    <property type="evidence" value="ECO:0007669"/>
    <property type="project" value="TreeGrafter"/>
</dbReference>
<feature type="compositionally biased region" description="Basic and acidic residues" evidence="6">
    <location>
        <begin position="29"/>
        <end position="40"/>
    </location>
</feature>
<evidence type="ECO:0000313" key="8">
    <source>
        <dbReference type="Proteomes" id="UP000492821"/>
    </source>
</evidence>
<dbReference type="GO" id="GO:0005654">
    <property type="term" value="C:nucleoplasm"/>
    <property type="evidence" value="ECO:0007669"/>
    <property type="project" value="TreeGrafter"/>
</dbReference>
<dbReference type="EC" id="2.1.1.221" evidence="1"/>
<feature type="region of interest" description="Disordered" evidence="6">
    <location>
        <begin position="1"/>
        <end position="40"/>
    </location>
</feature>
<evidence type="ECO:0000256" key="4">
    <source>
        <dbReference type="ARBA" id="ARBA00022691"/>
    </source>
</evidence>
<dbReference type="PROSITE" id="PS51675">
    <property type="entry name" value="SAM_MT_TRM10"/>
    <property type="match status" value="1"/>
</dbReference>
<evidence type="ECO:0000313" key="9">
    <source>
        <dbReference type="WBParaSite" id="Pan_g17908.t1"/>
    </source>
</evidence>
<feature type="compositionally biased region" description="Basic and acidic residues" evidence="6">
    <location>
        <begin position="294"/>
        <end position="313"/>
    </location>
</feature>
<feature type="compositionally biased region" description="Low complexity" evidence="6">
    <location>
        <begin position="1"/>
        <end position="11"/>
    </location>
</feature>
<dbReference type="InterPro" id="IPR007356">
    <property type="entry name" value="tRNA_m1G_MeTrfase_euk"/>
</dbReference>
<evidence type="ECO:0000256" key="5">
    <source>
        <dbReference type="ARBA" id="ARBA00048434"/>
    </source>
</evidence>
<comment type="catalytic activity">
    <reaction evidence="5">
        <text>guanosine(9) in tRNA + S-adenosyl-L-methionine = N(1)-methylguanosine(9) in tRNA + S-adenosyl-L-homocysteine + H(+)</text>
        <dbReference type="Rhea" id="RHEA:43156"/>
        <dbReference type="Rhea" id="RHEA-COMP:10367"/>
        <dbReference type="Rhea" id="RHEA-COMP:10368"/>
        <dbReference type="ChEBI" id="CHEBI:15378"/>
        <dbReference type="ChEBI" id="CHEBI:57856"/>
        <dbReference type="ChEBI" id="CHEBI:59789"/>
        <dbReference type="ChEBI" id="CHEBI:73542"/>
        <dbReference type="ChEBI" id="CHEBI:74269"/>
        <dbReference type="EC" id="2.1.1.221"/>
    </reaction>
</comment>
<protein>
    <recommendedName>
        <fullName evidence="1">tRNA (guanine(9)-N(1))-methyltransferase</fullName>
        <ecNumber evidence="1">2.1.1.221</ecNumber>
    </recommendedName>
</protein>
<feature type="domain" description="SAM-dependent MTase TRM10-type" evidence="7">
    <location>
        <begin position="97"/>
        <end position="285"/>
    </location>
</feature>
<name>A0A7E4V8P8_PANRE</name>
<dbReference type="InterPro" id="IPR028564">
    <property type="entry name" value="MT_TRM10-typ"/>
</dbReference>
<dbReference type="AlphaFoldDB" id="A0A7E4V8P8"/>
<dbReference type="WBParaSite" id="Pan_g17908.t1">
    <property type="protein sequence ID" value="Pan_g17908.t1"/>
    <property type="gene ID" value="Pan_g17908"/>
</dbReference>
<dbReference type="GO" id="GO:0052905">
    <property type="term" value="F:tRNA (guanosine(9)-N1)-methyltransferase activity"/>
    <property type="evidence" value="ECO:0007669"/>
    <property type="project" value="UniProtKB-EC"/>
</dbReference>
<organism evidence="8 9">
    <name type="scientific">Panagrellus redivivus</name>
    <name type="common">Microworm</name>
    <dbReference type="NCBI Taxonomy" id="6233"/>
    <lineage>
        <taxon>Eukaryota</taxon>
        <taxon>Metazoa</taxon>
        <taxon>Ecdysozoa</taxon>
        <taxon>Nematoda</taxon>
        <taxon>Chromadorea</taxon>
        <taxon>Rhabditida</taxon>
        <taxon>Tylenchina</taxon>
        <taxon>Panagrolaimomorpha</taxon>
        <taxon>Panagrolaimoidea</taxon>
        <taxon>Panagrolaimidae</taxon>
        <taxon>Panagrellus</taxon>
    </lineage>
</organism>
<dbReference type="Gene3D" id="3.40.1280.30">
    <property type="match status" value="1"/>
</dbReference>
<accession>A0A7E4V8P8</accession>
<feature type="region of interest" description="Disordered" evidence="6">
    <location>
        <begin position="79"/>
        <end position="105"/>
    </location>
</feature>
<dbReference type="PANTHER" id="PTHR13563">
    <property type="entry name" value="TRNA (GUANINE-9-) METHYLTRANSFERASE"/>
    <property type="match status" value="1"/>
</dbReference>
<keyword evidence="2" id="KW-0489">Methyltransferase</keyword>
<reference evidence="9" key="2">
    <citation type="submission" date="2020-10" db="UniProtKB">
        <authorList>
            <consortium name="WormBaseParasite"/>
        </authorList>
    </citation>
    <scope>IDENTIFICATION</scope>
</reference>
<proteinExistence type="predicted"/>
<sequence>MSESTSSTPEPTIKEEPLSWSEKGNNLTEEERRRLGEARNKEWLEAKARGLSKNQWRKEKRQQVKLATRAETRAAERARRKVNKAAKKADGTFVPPPPKKTMAESSLKQKVAIDLDFVEYMNESDLKNSLTQVALCYGTNRRLPQPLQLYACGVNEHIMNLAESIGIFKNWDIHLKSDKIDTVFTPNEIVYLTAESDNVLTELDESKVYIIGGLVDHNHHKGLCHGIATKKGYGHARLAIEENVKLDSRKVLTINHVFDILARYTVHGNWKAALDEVIPGRKRKADSVSGDDASEAKKPELKTPEAVKAELAS</sequence>
<dbReference type="GO" id="GO:0000049">
    <property type="term" value="F:tRNA binding"/>
    <property type="evidence" value="ECO:0007669"/>
    <property type="project" value="TreeGrafter"/>
</dbReference>
<dbReference type="InterPro" id="IPR038459">
    <property type="entry name" value="MT_TRM10-typ_sf"/>
</dbReference>
<evidence type="ECO:0000256" key="1">
    <source>
        <dbReference type="ARBA" id="ARBA00012797"/>
    </source>
</evidence>
<keyword evidence="8" id="KW-1185">Reference proteome</keyword>